<comment type="cofactor">
    <cofactor evidence="1">
        <name>FAD</name>
        <dbReference type="ChEBI" id="CHEBI:57692"/>
    </cofactor>
</comment>
<name>A0A1U9Z8C6_9HYPH</name>
<keyword evidence="5" id="KW-0614">Plasmid</keyword>
<keyword evidence="2" id="KW-0285">Flavoprotein</keyword>
<keyword evidence="3" id="KW-0274">FAD</keyword>
<dbReference type="EMBL" id="CP020331">
    <property type="protein sequence ID" value="AQZ53951.1"/>
    <property type="molecule type" value="Genomic_DNA"/>
</dbReference>
<keyword evidence="5" id="KW-0503">Monooxygenase</keyword>
<dbReference type="KEGG" id="mmed:Mame_04659"/>
<dbReference type="Gene3D" id="3.30.9.10">
    <property type="entry name" value="D-Amino Acid Oxidase, subunit A, domain 2"/>
    <property type="match status" value="1"/>
</dbReference>
<geneLocation type="plasmid" evidence="6">
    <name>pmm593</name>
</geneLocation>
<dbReference type="eggNOG" id="COG0654">
    <property type="taxonomic scope" value="Bacteria"/>
</dbReference>
<proteinExistence type="predicted"/>
<dbReference type="GO" id="GO:0071949">
    <property type="term" value="F:FAD binding"/>
    <property type="evidence" value="ECO:0007669"/>
    <property type="project" value="InterPro"/>
</dbReference>
<organism evidence="5 6">
    <name type="scientific">Martelella mediterranea DSM 17316</name>
    <dbReference type="NCBI Taxonomy" id="1122214"/>
    <lineage>
        <taxon>Bacteria</taxon>
        <taxon>Pseudomonadati</taxon>
        <taxon>Pseudomonadota</taxon>
        <taxon>Alphaproteobacteria</taxon>
        <taxon>Hyphomicrobiales</taxon>
        <taxon>Aurantimonadaceae</taxon>
        <taxon>Martelella</taxon>
    </lineage>
</organism>
<dbReference type="PRINTS" id="PR00420">
    <property type="entry name" value="RNGMNOXGNASE"/>
</dbReference>
<keyword evidence="5" id="KW-0560">Oxidoreductase</keyword>
<keyword evidence="6" id="KW-1185">Reference proteome</keyword>
<dbReference type="PANTHER" id="PTHR43004">
    <property type="entry name" value="TRK SYSTEM POTASSIUM UPTAKE PROTEIN"/>
    <property type="match status" value="1"/>
</dbReference>
<dbReference type="GO" id="GO:0018666">
    <property type="term" value="F:2,4-dichlorophenol 6-monooxygenase activity"/>
    <property type="evidence" value="ECO:0007669"/>
    <property type="project" value="UniProtKB-EC"/>
</dbReference>
<dbReference type="Proteomes" id="UP000191135">
    <property type="component" value="Plasmid pMM593"/>
</dbReference>
<reference evidence="5 6" key="1">
    <citation type="submission" date="2017-03" db="EMBL/GenBank/DDBJ databases">
        <title>Foreign affairs: Plasmid Transfer between Roseobacters and Rhizobia.</title>
        <authorList>
            <person name="Bartling P."/>
            <person name="Bunk B."/>
            <person name="Overmann J."/>
            <person name="Brinkmann H."/>
            <person name="Petersen J."/>
        </authorList>
    </citation>
    <scope>NUCLEOTIDE SEQUENCE [LARGE SCALE GENOMIC DNA]</scope>
    <source>
        <strain evidence="5 6">MACL11</strain>
        <plasmid evidence="6">Plasmid pmm593</plasmid>
    </source>
</reference>
<dbReference type="Gene3D" id="3.50.50.60">
    <property type="entry name" value="FAD/NAD(P)-binding domain"/>
    <property type="match status" value="1"/>
</dbReference>
<dbReference type="SUPFAM" id="SSF51905">
    <property type="entry name" value="FAD/NAD(P)-binding domain"/>
    <property type="match status" value="1"/>
</dbReference>
<sequence>MTTGSNMTETIETDVLIVGAGPVGLSLANELGYRAVDYILVEEGEGKIFFPAGENIFSRTMEHLRRWGIADRVRFGDAISPDYPRNMGFCTTLEGWPLALFPGVSNAEAPRKDIHSPEGGFFYPKKGFDPALREAAEEKGGDLRYGHRLISFDQDSDYVTSTVEDLQTGERRQIRSRYLAACDGARSTVRKQLGISYIGSFGEGFNFAVYFRCQGLGDKLSRLFGRKMAQVHTVCHANRAYITAVDGRDEWRFSMYTEEKRDFDPRDVVAAVIGPELAFEVIQAQPWTGHRVVAERYRDNRAFLLGDANHLRWPKGGFGANTGIGDAVDLGWKLAARLQGWGGEVLLDSYETERRPIAIRNTNEAANNRVFDNMIASEPQVEEAGEEGAEVRQRLRDRLFALRYREFATAGIQLGHRYRQSPVCVPDNSLEPPDDHMLYRPSTYPGGRAPHAWMNDGRSTLDLFGKAYILMVFGTVAGTDAFLAEARRMGIPAGMHLIEEEEIGALYEKPLVLVRPDGHVCWRGEGVPEAMTELWSTVAGRRCAEEP</sequence>
<protein>
    <submittedName>
        <fullName evidence="5">2,4-dichlorophenol 6-monooxygenase</fullName>
        <ecNumber evidence="5">1.14.13.20</ecNumber>
    </submittedName>
</protein>
<dbReference type="Pfam" id="PF01494">
    <property type="entry name" value="FAD_binding_3"/>
    <property type="match status" value="1"/>
</dbReference>
<feature type="domain" description="FAD-binding" evidence="4">
    <location>
        <begin position="12"/>
        <end position="363"/>
    </location>
</feature>
<dbReference type="EC" id="1.14.13.20" evidence="5"/>
<evidence type="ECO:0000313" key="5">
    <source>
        <dbReference type="EMBL" id="AQZ53951.1"/>
    </source>
</evidence>
<evidence type="ECO:0000256" key="2">
    <source>
        <dbReference type="ARBA" id="ARBA00022630"/>
    </source>
</evidence>
<dbReference type="InterPro" id="IPR050641">
    <property type="entry name" value="RIFMO-like"/>
</dbReference>
<dbReference type="Gene3D" id="3.40.30.120">
    <property type="match status" value="1"/>
</dbReference>
<dbReference type="Pfam" id="PF21274">
    <property type="entry name" value="Rng_hyd_C"/>
    <property type="match status" value="1"/>
</dbReference>
<evidence type="ECO:0000259" key="4">
    <source>
        <dbReference type="Pfam" id="PF01494"/>
    </source>
</evidence>
<dbReference type="NCBIfam" id="NF004780">
    <property type="entry name" value="PRK06126.1"/>
    <property type="match status" value="1"/>
</dbReference>
<dbReference type="InterPro" id="IPR002938">
    <property type="entry name" value="FAD-bd"/>
</dbReference>
<evidence type="ECO:0000256" key="1">
    <source>
        <dbReference type="ARBA" id="ARBA00001974"/>
    </source>
</evidence>
<dbReference type="AlphaFoldDB" id="A0A1U9Z8C6"/>
<dbReference type="InterPro" id="IPR036188">
    <property type="entry name" value="FAD/NAD-bd_sf"/>
</dbReference>
<dbReference type="PANTHER" id="PTHR43004:SF19">
    <property type="entry name" value="BINDING MONOOXYGENASE, PUTATIVE (JCVI)-RELATED"/>
    <property type="match status" value="1"/>
</dbReference>
<evidence type="ECO:0000256" key="3">
    <source>
        <dbReference type="ARBA" id="ARBA00022827"/>
    </source>
</evidence>
<gene>
    <name evidence="5" type="primary">tfdB_3</name>
    <name evidence="5" type="ORF">Mame_04659</name>
</gene>
<evidence type="ECO:0000313" key="6">
    <source>
        <dbReference type="Proteomes" id="UP000191135"/>
    </source>
</evidence>
<accession>A0A1U9Z8C6</accession>